<protein>
    <submittedName>
        <fullName evidence="1">Uncharacterized protein</fullName>
    </submittedName>
</protein>
<accession>A0ABP6EPN4</accession>
<gene>
    <name evidence="1" type="ORF">GCM10010412_048540</name>
</gene>
<proteinExistence type="predicted"/>
<organism evidence="1 2">
    <name type="scientific">Nonomuraea recticatena</name>
    <dbReference type="NCBI Taxonomy" id="46178"/>
    <lineage>
        <taxon>Bacteria</taxon>
        <taxon>Bacillati</taxon>
        <taxon>Actinomycetota</taxon>
        <taxon>Actinomycetes</taxon>
        <taxon>Streptosporangiales</taxon>
        <taxon>Streptosporangiaceae</taxon>
        <taxon>Nonomuraea</taxon>
    </lineage>
</organism>
<reference evidence="2" key="1">
    <citation type="journal article" date="2019" name="Int. J. Syst. Evol. Microbiol.">
        <title>The Global Catalogue of Microorganisms (GCM) 10K type strain sequencing project: providing services to taxonomists for standard genome sequencing and annotation.</title>
        <authorList>
            <consortium name="The Broad Institute Genomics Platform"/>
            <consortium name="The Broad Institute Genome Sequencing Center for Infectious Disease"/>
            <person name="Wu L."/>
            <person name="Ma J."/>
        </authorList>
    </citation>
    <scope>NUCLEOTIDE SEQUENCE [LARGE SCALE GENOMIC DNA]</scope>
    <source>
        <strain evidence="2">JCM 6835</strain>
    </source>
</reference>
<dbReference type="RefSeq" id="WP_346149627.1">
    <property type="nucleotide sequence ID" value="NZ_BAAATE010000013.1"/>
</dbReference>
<dbReference type="Proteomes" id="UP001501666">
    <property type="component" value="Unassembled WGS sequence"/>
</dbReference>
<comment type="caution">
    <text evidence="1">The sequence shown here is derived from an EMBL/GenBank/DDBJ whole genome shotgun (WGS) entry which is preliminary data.</text>
</comment>
<evidence type="ECO:0000313" key="2">
    <source>
        <dbReference type="Proteomes" id="UP001501666"/>
    </source>
</evidence>
<name>A0ABP6EPN4_9ACTN</name>
<evidence type="ECO:0000313" key="1">
    <source>
        <dbReference type="EMBL" id="GAA2669872.1"/>
    </source>
</evidence>
<keyword evidence="2" id="KW-1185">Reference proteome</keyword>
<dbReference type="EMBL" id="BAAATE010000013">
    <property type="protein sequence ID" value="GAA2669872.1"/>
    <property type="molecule type" value="Genomic_DNA"/>
</dbReference>
<sequence>MKHGLVRLVGNSPMGCVGEQRTLVCSSMVIISERVAALRAMAHDGEAEAAREYGRLMGLLPDAALAEDEPVWAGEPWLRAAVAARPDDTLARTLLGSLLVTQIATWRNIAAIAPDADEGEIEAANTRRREEAEELLGGVLQVDPEAPTPKACLAALAEVFGEGDYPEDEDGLFPYDYHLVQTELWSGSVCTTLRLVITDPEELRWACDYWLANHDDLVGPLTLTSYSRGEEIGAMALVEGSARTVDWEAVTIPPLTGVPLPPGHPAPHLRAYYGFTMEVGAG</sequence>